<gene>
    <name evidence="2" type="ORF">CKN69_03850</name>
</gene>
<evidence type="ECO:0000313" key="3">
    <source>
        <dbReference type="Proteomes" id="UP000297938"/>
    </source>
</evidence>
<protein>
    <submittedName>
        <fullName evidence="2">Uncharacterized protein</fullName>
    </submittedName>
</protein>
<dbReference type="AlphaFoldDB" id="A0A7Z8D130"/>
<keyword evidence="1" id="KW-0175">Coiled coil</keyword>
<proteinExistence type="predicted"/>
<organism evidence="2 3">
    <name type="scientific">Carnobacterium divergens</name>
    <name type="common">Lactobacillus divergens</name>
    <dbReference type="NCBI Taxonomy" id="2748"/>
    <lineage>
        <taxon>Bacteria</taxon>
        <taxon>Bacillati</taxon>
        <taxon>Bacillota</taxon>
        <taxon>Bacilli</taxon>
        <taxon>Lactobacillales</taxon>
        <taxon>Carnobacteriaceae</taxon>
        <taxon>Carnobacterium</taxon>
    </lineage>
</organism>
<sequence length="102" mass="12398">MKEEQILADYQRKRRELEADEDRLKNAQQKGEQLIQETLSDIYRTVQESAVNSEPFDKARQSITRLERDYYEEIARAKKQIYQQQEQVERSYRNDLQKVNKE</sequence>
<evidence type="ECO:0000313" key="2">
    <source>
        <dbReference type="EMBL" id="TFJ28673.1"/>
    </source>
</evidence>
<dbReference type="RefSeq" id="WP_135025750.1">
    <property type="nucleotide sequence ID" value="NZ_JBFUWK010000004.1"/>
</dbReference>
<name>A0A7Z8D130_CARDV</name>
<dbReference type="EMBL" id="NRPP01000007">
    <property type="protein sequence ID" value="TFJ28673.1"/>
    <property type="molecule type" value="Genomic_DNA"/>
</dbReference>
<feature type="coiled-coil region" evidence="1">
    <location>
        <begin position="7"/>
        <end position="37"/>
    </location>
</feature>
<evidence type="ECO:0000256" key="1">
    <source>
        <dbReference type="SAM" id="Coils"/>
    </source>
</evidence>
<comment type="caution">
    <text evidence="2">The sequence shown here is derived from an EMBL/GenBank/DDBJ whole genome shotgun (WGS) entry which is preliminary data.</text>
</comment>
<accession>A0A7Z8D130</accession>
<reference evidence="2 3" key="1">
    <citation type="journal article" date="2018" name="Int. J. Food Microbiol.">
        <title>Growth of Carnobacterium spp. isolated from chilled vacuum-packaged meat under relevant acidic conditions.</title>
        <authorList>
            <person name="Zhang P."/>
            <person name="Badoni M."/>
            <person name="Ganzle M."/>
            <person name="Yang X."/>
        </authorList>
    </citation>
    <scope>NUCLEOTIDE SEQUENCE [LARGE SCALE GENOMIC DNA]</scope>
    <source>
        <strain evidence="2 3">B2</strain>
    </source>
</reference>
<dbReference type="Proteomes" id="UP000297938">
    <property type="component" value="Unassembled WGS sequence"/>
</dbReference>